<organism evidence="4 5">
    <name type="scientific">Pseudodesulfovibrio mercurii</name>
    <dbReference type="NCBI Taxonomy" id="641491"/>
    <lineage>
        <taxon>Bacteria</taxon>
        <taxon>Pseudomonadati</taxon>
        <taxon>Thermodesulfobacteriota</taxon>
        <taxon>Desulfovibrionia</taxon>
        <taxon>Desulfovibrionales</taxon>
        <taxon>Desulfovibrionaceae</taxon>
    </lineage>
</organism>
<dbReference type="InterPro" id="IPR011006">
    <property type="entry name" value="CheY-like_superfamily"/>
</dbReference>
<dbReference type="Gene3D" id="3.30.750.24">
    <property type="entry name" value="STAS domain"/>
    <property type="match status" value="1"/>
</dbReference>
<dbReference type="Pfam" id="PF00072">
    <property type="entry name" value="Response_reg"/>
    <property type="match status" value="1"/>
</dbReference>
<dbReference type="SUPFAM" id="SSF52091">
    <property type="entry name" value="SpoIIaa-like"/>
    <property type="match status" value="1"/>
</dbReference>
<feature type="modified residue" description="4-aspartylphosphate" evidence="1">
    <location>
        <position position="53"/>
    </location>
</feature>
<feature type="domain" description="STAS" evidence="3">
    <location>
        <begin position="129"/>
        <end position="237"/>
    </location>
</feature>
<accession>F0JK04</accession>
<feature type="domain" description="Response regulatory" evidence="2">
    <location>
        <begin position="4"/>
        <end position="118"/>
    </location>
</feature>
<dbReference type="PANTHER" id="PTHR43228:SF1">
    <property type="entry name" value="TWO-COMPONENT RESPONSE REGULATOR ARR22"/>
    <property type="match status" value="1"/>
</dbReference>
<dbReference type="InterPro" id="IPR036513">
    <property type="entry name" value="STAS_dom_sf"/>
</dbReference>
<proteinExistence type="predicted"/>
<gene>
    <name evidence="4" type="ORF">DND132_3050</name>
</gene>
<dbReference type="InterPro" id="IPR001789">
    <property type="entry name" value="Sig_transdc_resp-reg_receiver"/>
</dbReference>
<dbReference type="STRING" id="641491.DND132_3050"/>
<dbReference type="PANTHER" id="PTHR43228">
    <property type="entry name" value="TWO-COMPONENT RESPONSE REGULATOR"/>
    <property type="match status" value="1"/>
</dbReference>
<evidence type="ECO:0000259" key="3">
    <source>
        <dbReference type="PROSITE" id="PS50801"/>
    </source>
</evidence>
<protein>
    <submittedName>
        <fullName evidence="4">Anti-sigma-factor antagonist</fullName>
    </submittedName>
</protein>
<dbReference type="eggNOG" id="COG2204">
    <property type="taxonomic scope" value="Bacteria"/>
</dbReference>
<sequence>MNHKVLVIDDERPTLKMFTLLLTAYGYEVLTAENGLEGVEIFKRESPALVLTDIKMPIMDGIEALKAIKKLNPAAEVIVITGHGDMDLAIQALNLDATDFINKPLKREALEKALTRARERMTIARNAEGQVVLEEKSRAAVIGVRGNVSAMTMPRLIEAFEQAVAMGKEAVLIEFEKNASINGAGITGLTELLRGHTGGTRIFLAGLSSNFRSVFETLGITRFAELFDRERETLTGD</sequence>
<dbReference type="Proteomes" id="UP000007845">
    <property type="component" value="Chromosome"/>
</dbReference>
<evidence type="ECO:0000256" key="1">
    <source>
        <dbReference type="PROSITE-ProRule" id="PRU00169"/>
    </source>
</evidence>
<dbReference type="PROSITE" id="PS50110">
    <property type="entry name" value="RESPONSE_REGULATORY"/>
    <property type="match status" value="1"/>
</dbReference>
<dbReference type="CDD" id="cd17536">
    <property type="entry name" value="REC_YesN-like"/>
    <property type="match status" value="1"/>
</dbReference>
<dbReference type="SMART" id="SM00448">
    <property type="entry name" value="REC"/>
    <property type="match status" value="1"/>
</dbReference>
<dbReference type="InterPro" id="IPR052048">
    <property type="entry name" value="ST_Response_Regulator"/>
</dbReference>
<dbReference type="PROSITE" id="PS50801">
    <property type="entry name" value="STAS"/>
    <property type="match status" value="1"/>
</dbReference>
<dbReference type="HOGENOM" id="CLU_1159617_0_0_7"/>
<dbReference type="KEGG" id="ddn:DND132_3050"/>
<evidence type="ECO:0000313" key="5">
    <source>
        <dbReference type="Proteomes" id="UP000007845"/>
    </source>
</evidence>
<dbReference type="AlphaFoldDB" id="F0JK04"/>
<name>F0JK04_9BACT</name>
<dbReference type="SUPFAM" id="SSF52172">
    <property type="entry name" value="CheY-like"/>
    <property type="match status" value="1"/>
</dbReference>
<evidence type="ECO:0000259" key="2">
    <source>
        <dbReference type="PROSITE" id="PS50110"/>
    </source>
</evidence>
<dbReference type="Gene3D" id="3.40.50.2300">
    <property type="match status" value="1"/>
</dbReference>
<dbReference type="EMBL" id="CP003220">
    <property type="protein sequence ID" value="EGB16253.1"/>
    <property type="molecule type" value="Genomic_DNA"/>
</dbReference>
<reference evidence="4 5" key="1">
    <citation type="journal article" date="2011" name="J. Bacteriol.">
        <title>Genome sequence of the mercury-methylating strain Desulfovibrio desulfuricans ND132.</title>
        <authorList>
            <person name="Brown S.D."/>
            <person name="Gilmour C.C."/>
            <person name="Kucken A.M."/>
            <person name="Wall J.D."/>
            <person name="Elias D.A."/>
            <person name="Brandt C.C."/>
            <person name="Podar M."/>
            <person name="Chertkov O."/>
            <person name="Held B."/>
            <person name="Bruce D.C."/>
            <person name="Detter J.C."/>
            <person name="Tapia R."/>
            <person name="Han C.S."/>
            <person name="Goodwin L.A."/>
            <person name="Cheng J.F."/>
            <person name="Pitluck S."/>
            <person name="Woyke T."/>
            <person name="Mikhailova N."/>
            <person name="Ivanova N.N."/>
            <person name="Han J."/>
            <person name="Lucas S."/>
            <person name="Lapidus A.L."/>
            <person name="Land M.L."/>
            <person name="Hauser L.J."/>
            <person name="Palumbo A.V."/>
        </authorList>
    </citation>
    <scope>NUCLEOTIDE SEQUENCE [LARGE SCALE GENOMIC DNA]</scope>
    <source>
        <strain evidence="4 5">ND132</strain>
    </source>
</reference>
<dbReference type="RefSeq" id="WP_014323677.1">
    <property type="nucleotide sequence ID" value="NC_016803.1"/>
</dbReference>
<dbReference type="GO" id="GO:0000160">
    <property type="term" value="P:phosphorelay signal transduction system"/>
    <property type="evidence" value="ECO:0007669"/>
    <property type="project" value="InterPro"/>
</dbReference>
<dbReference type="SMR" id="F0JK04"/>
<evidence type="ECO:0000313" key="4">
    <source>
        <dbReference type="EMBL" id="EGB16253.1"/>
    </source>
</evidence>
<keyword evidence="5" id="KW-1185">Reference proteome</keyword>
<dbReference type="InterPro" id="IPR002645">
    <property type="entry name" value="STAS_dom"/>
</dbReference>
<keyword evidence="1" id="KW-0597">Phosphoprotein</keyword>
<dbReference type="OrthoDB" id="9800029at2"/>